<sequence>MVVEDEGCGMKKVEKREVRKFSDAFGGDGERDIFFCFFLQNLEDEVKNVEDDSRVGWDLVMGRSLSTFSNMSNMSNIRRPPNFHRRSNIRTSGATTNQIFSKISNEMSQNRKLVSLSFLIFSKQEDVRVLSRDWIFELELNYCFFCEPNWL</sequence>
<reference evidence="1 2" key="1">
    <citation type="submission" date="2023-01" db="EMBL/GenBank/DDBJ databases">
        <authorList>
            <person name="Kreplak J."/>
        </authorList>
    </citation>
    <scope>NUCLEOTIDE SEQUENCE [LARGE SCALE GENOMIC DNA]</scope>
</reference>
<evidence type="ECO:0000313" key="1">
    <source>
        <dbReference type="EMBL" id="CAI8612486.1"/>
    </source>
</evidence>
<name>A0AAV1ARY5_VICFA</name>
<protein>
    <submittedName>
        <fullName evidence="1">Uncharacterized protein</fullName>
    </submittedName>
</protein>
<dbReference type="EMBL" id="OX451740">
    <property type="protein sequence ID" value="CAI8612486.1"/>
    <property type="molecule type" value="Genomic_DNA"/>
</dbReference>
<gene>
    <name evidence="1" type="ORF">VFH_V036480</name>
</gene>
<keyword evidence="2" id="KW-1185">Reference proteome</keyword>
<accession>A0AAV1ARY5</accession>
<dbReference type="AlphaFoldDB" id="A0AAV1ARY5"/>
<dbReference type="Proteomes" id="UP001157006">
    <property type="component" value="Chromosome 5"/>
</dbReference>
<organism evidence="1 2">
    <name type="scientific">Vicia faba</name>
    <name type="common">Broad bean</name>
    <name type="synonym">Faba vulgaris</name>
    <dbReference type="NCBI Taxonomy" id="3906"/>
    <lineage>
        <taxon>Eukaryota</taxon>
        <taxon>Viridiplantae</taxon>
        <taxon>Streptophyta</taxon>
        <taxon>Embryophyta</taxon>
        <taxon>Tracheophyta</taxon>
        <taxon>Spermatophyta</taxon>
        <taxon>Magnoliopsida</taxon>
        <taxon>eudicotyledons</taxon>
        <taxon>Gunneridae</taxon>
        <taxon>Pentapetalae</taxon>
        <taxon>rosids</taxon>
        <taxon>fabids</taxon>
        <taxon>Fabales</taxon>
        <taxon>Fabaceae</taxon>
        <taxon>Papilionoideae</taxon>
        <taxon>50 kb inversion clade</taxon>
        <taxon>NPAAA clade</taxon>
        <taxon>Hologalegina</taxon>
        <taxon>IRL clade</taxon>
        <taxon>Fabeae</taxon>
        <taxon>Vicia</taxon>
    </lineage>
</organism>
<evidence type="ECO:0000313" key="2">
    <source>
        <dbReference type="Proteomes" id="UP001157006"/>
    </source>
</evidence>
<proteinExistence type="predicted"/>